<keyword evidence="7" id="KW-0347">Helicase</keyword>
<dbReference type="InterPro" id="IPR027417">
    <property type="entry name" value="P-loop_NTPase"/>
</dbReference>
<keyword evidence="5" id="KW-0547">Nucleotide-binding</keyword>
<dbReference type="Gene3D" id="1.10.3210.30">
    <property type="match status" value="1"/>
</dbReference>
<organism evidence="12 13">
    <name type="scientific">Selenomonas ruminantium</name>
    <dbReference type="NCBI Taxonomy" id="971"/>
    <lineage>
        <taxon>Bacteria</taxon>
        <taxon>Bacillati</taxon>
        <taxon>Bacillota</taxon>
        <taxon>Negativicutes</taxon>
        <taxon>Selenomonadales</taxon>
        <taxon>Selenomonadaceae</taxon>
        <taxon>Selenomonas</taxon>
    </lineage>
</organism>
<dbReference type="GO" id="GO:0016787">
    <property type="term" value="F:hydrolase activity"/>
    <property type="evidence" value="ECO:0007669"/>
    <property type="project" value="UniProtKB-KW"/>
</dbReference>
<keyword evidence="8" id="KW-0067">ATP-binding</keyword>
<dbReference type="Proteomes" id="UP000183639">
    <property type="component" value="Unassembled WGS sequence"/>
</dbReference>
<dbReference type="EMBL" id="FOQK01000005">
    <property type="protein sequence ID" value="SFH81304.1"/>
    <property type="molecule type" value="Genomic_DNA"/>
</dbReference>
<evidence type="ECO:0000256" key="1">
    <source>
        <dbReference type="ARBA" id="ARBA00006847"/>
    </source>
</evidence>
<evidence type="ECO:0000259" key="10">
    <source>
        <dbReference type="PROSITE" id="PS51192"/>
    </source>
</evidence>
<protein>
    <submittedName>
        <fullName evidence="12">CRISPR-associated helicase, Cas3 family</fullName>
    </submittedName>
</protein>
<dbReference type="GO" id="GO:0003723">
    <property type="term" value="F:RNA binding"/>
    <property type="evidence" value="ECO:0007669"/>
    <property type="project" value="TreeGrafter"/>
</dbReference>
<dbReference type="Gene3D" id="3.40.50.300">
    <property type="entry name" value="P-loop containing nucleotide triphosphate hydrolases"/>
    <property type="match status" value="2"/>
</dbReference>
<dbReference type="Pfam" id="PF00270">
    <property type="entry name" value="DEAD"/>
    <property type="match status" value="1"/>
</dbReference>
<feature type="domain" description="HD Cas3-type" evidence="11">
    <location>
        <begin position="16"/>
        <end position="208"/>
    </location>
</feature>
<dbReference type="GO" id="GO:0046872">
    <property type="term" value="F:metal ion binding"/>
    <property type="evidence" value="ECO:0007669"/>
    <property type="project" value="UniProtKB-KW"/>
</dbReference>
<keyword evidence="9" id="KW-0051">Antiviral defense</keyword>
<dbReference type="GO" id="GO:0004518">
    <property type="term" value="F:nuclease activity"/>
    <property type="evidence" value="ECO:0007669"/>
    <property type="project" value="UniProtKB-KW"/>
</dbReference>
<dbReference type="InterPro" id="IPR001650">
    <property type="entry name" value="Helicase_C-like"/>
</dbReference>
<dbReference type="SMART" id="SM00490">
    <property type="entry name" value="HELICc"/>
    <property type="match status" value="1"/>
</dbReference>
<keyword evidence="4" id="KW-0479">Metal-binding</keyword>
<dbReference type="RefSeq" id="WP_075442518.1">
    <property type="nucleotide sequence ID" value="NZ_FOQK01000005.1"/>
</dbReference>
<dbReference type="NCBIfam" id="TIGR01587">
    <property type="entry name" value="cas3_core"/>
    <property type="match status" value="1"/>
</dbReference>
<dbReference type="OrthoDB" id="9810236at2"/>
<dbReference type="CDD" id="cd09641">
    <property type="entry name" value="Cas3''_I"/>
    <property type="match status" value="1"/>
</dbReference>
<dbReference type="PANTHER" id="PTHR47963:SF9">
    <property type="entry name" value="CRISPR-ASSOCIATED ENDONUCLEASE_HELICASE CAS3"/>
    <property type="match status" value="1"/>
</dbReference>
<dbReference type="SUPFAM" id="SSF52540">
    <property type="entry name" value="P-loop containing nucleoside triphosphate hydrolases"/>
    <property type="match status" value="1"/>
</dbReference>
<evidence type="ECO:0000313" key="13">
    <source>
        <dbReference type="Proteomes" id="UP000183639"/>
    </source>
</evidence>
<evidence type="ECO:0000256" key="5">
    <source>
        <dbReference type="ARBA" id="ARBA00022741"/>
    </source>
</evidence>
<dbReference type="InterPro" id="IPR006483">
    <property type="entry name" value="CRISPR-assoc_Cas3_HD"/>
</dbReference>
<accession>A0A1I3D3E9</accession>
<dbReference type="InterPro" id="IPR011545">
    <property type="entry name" value="DEAD/DEAH_box_helicase_dom"/>
</dbReference>
<evidence type="ECO:0000313" key="12">
    <source>
        <dbReference type="EMBL" id="SFH81304.1"/>
    </source>
</evidence>
<dbReference type="InterPro" id="IPR006474">
    <property type="entry name" value="Helicase_Cas3_CRISPR-ass_core"/>
</dbReference>
<feature type="domain" description="Helicase ATP-binding" evidence="10">
    <location>
        <begin position="279"/>
        <end position="472"/>
    </location>
</feature>
<evidence type="ECO:0000256" key="2">
    <source>
        <dbReference type="ARBA" id="ARBA00009046"/>
    </source>
</evidence>
<gene>
    <name evidence="12" type="ORF">SAMN04487861_10573</name>
</gene>
<evidence type="ECO:0000256" key="7">
    <source>
        <dbReference type="ARBA" id="ARBA00022806"/>
    </source>
</evidence>
<dbReference type="GO" id="GO:0051607">
    <property type="term" value="P:defense response to virus"/>
    <property type="evidence" value="ECO:0007669"/>
    <property type="project" value="UniProtKB-KW"/>
</dbReference>
<evidence type="ECO:0000256" key="3">
    <source>
        <dbReference type="ARBA" id="ARBA00022722"/>
    </source>
</evidence>
<evidence type="ECO:0000256" key="4">
    <source>
        <dbReference type="ARBA" id="ARBA00022723"/>
    </source>
</evidence>
<dbReference type="InterPro" id="IPR014001">
    <property type="entry name" value="Helicase_ATP-bd"/>
</dbReference>
<dbReference type="NCBIfam" id="TIGR01596">
    <property type="entry name" value="cas3_HD"/>
    <property type="match status" value="1"/>
</dbReference>
<dbReference type="InterPro" id="IPR054712">
    <property type="entry name" value="Cas3-like_dom"/>
</dbReference>
<dbReference type="InterPro" id="IPR038257">
    <property type="entry name" value="CRISPR-assoc_Cas3_HD_sf"/>
</dbReference>
<comment type="similarity">
    <text evidence="2">In the central section; belongs to the CRISPR-associated helicase Cas3 family.</text>
</comment>
<proteinExistence type="inferred from homology"/>
<dbReference type="GO" id="GO:0003724">
    <property type="term" value="F:RNA helicase activity"/>
    <property type="evidence" value="ECO:0007669"/>
    <property type="project" value="TreeGrafter"/>
</dbReference>
<dbReference type="PANTHER" id="PTHR47963">
    <property type="entry name" value="DEAD-BOX ATP-DEPENDENT RNA HELICASE 47, MITOCHONDRIAL"/>
    <property type="match status" value="1"/>
</dbReference>
<comment type="similarity">
    <text evidence="1">In the N-terminal section; belongs to the CRISPR-associated nuclease Cas3-HD family.</text>
</comment>
<keyword evidence="3" id="KW-0540">Nuclease</keyword>
<dbReference type="GO" id="GO:0005524">
    <property type="term" value="F:ATP binding"/>
    <property type="evidence" value="ECO:0007669"/>
    <property type="project" value="UniProtKB-KW"/>
</dbReference>
<evidence type="ECO:0000256" key="6">
    <source>
        <dbReference type="ARBA" id="ARBA00022801"/>
    </source>
</evidence>
<evidence type="ECO:0000259" key="11">
    <source>
        <dbReference type="PROSITE" id="PS51643"/>
    </source>
</evidence>
<dbReference type="Pfam" id="PF22590">
    <property type="entry name" value="Cas3-like_C_2"/>
    <property type="match status" value="1"/>
</dbReference>
<keyword evidence="6" id="KW-0378">Hydrolase</keyword>
<evidence type="ECO:0000256" key="9">
    <source>
        <dbReference type="ARBA" id="ARBA00023118"/>
    </source>
</evidence>
<name>A0A1I3D3E9_SELRU</name>
<sequence length="866" mass="97649">MDEELYQSLQDSIWAKSDPYKPLWMHLLETGVAAQSLLKDGSFRPLTAELQRYLPLNEQQVYCLVGYMAAVHDIGKAFPAFQQQAEGSKSAAVLKQAELLCPDAKGFRHEVYGEEKLYRLWKEQGLFGSMRERHRMAAVIGRHHQGKHETPLSRGYGWDDLREKIWTRLQMKLEKQMREIFQPENVLPAHYDAVCMLLLGIIVTADWIASGDEFADLSAGRTVEQVIADTERIMRRFLQQNHLCHHPPRTEIDCFTKLWPQIPAAGMRPLQKTIETVLADEKEMPLAVILEAPMGCGKTEAGLYAACRLAQRWGKEGFYVALPTSATANQMVGRMNAMLAGLNDPQAKLMHGMAWLQDEAERSFQTEDAGVAELWTSPMRRGLISPFAVGTIDQVMMAAMKVKYGCLRLAGLAQKVLIIDELHSYDAYMSSIIEKLLCWCRVLHIPVVMLSATLPASSKEKFAACYAYEEGLLDSATYPAVTLLYDDKMPRQIAVAGGQAETKVTIDCQPLLGDTDKIAELVEQKAAVGGCTCVLVNTVKEAQDTYRAIRKRLPEYPAILFHARFHAKRRNEIEQECLEKLSTDKKKRPQKLIVVATQVVEQSLDLDFDYMISAICPIDLLLQRMGRLWRHKDTLRPPGIDSPHMTVLVSNDDDYGSTGFVYYELLLQRTKEELHKLTEICLPREIPILVQRVYEGAPTTEEQLEEWMSYGMDKEVKEGAAKIKELPLPMTDAFCLYGGDEDIFSDNEVDFMAAKTRLGEASVRIAVIPHEEFECLPANGKVRRKQAKEILGRSVSAAAKNIQPEKLTCRNGEKAWKGEGLLQGLFVFPGDDGRCEFANGSWLELNHEYGLLMDGDLTFDKSIYGH</sequence>
<dbReference type="InterPro" id="IPR050547">
    <property type="entry name" value="DEAD_box_RNA_helicases"/>
</dbReference>
<dbReference type="PROSITE" id="PS51643">
    <property type="entry name" value="HD_CAS3"/>
    <property type="match status" value="1"/>
</dbReference>
<dbReference type="Pfam" id="PF18019">
    <property type="entry name" value="Cas3_HD"/>
    <property type="match status" value="1"/>
</dbReference>
<evidence type="ECO:0000256" key="8">
    <source>
        <dbReference type="ARBA" id="ARBA00022840"/>
    </source>
</evidence>
<reference evidence="12 13" key="1">
    <citation type="submission" date="2016-10" db="EMBL/GenBank/DDBJ databases">
        <authorList>
            <person name="de Groot N.N."/>
        </authorList>
    </citation>
    <scope>NUCLEOTIDE SEQUENCE [LARGE SCALE GENOMIC DNA]</scope>
    <source>
        <strain evidence="12 13">Z108</strain>
    </source>
</reference>
<dbReference type="PROSITE" id="PS51192">
    <property type="entry name" value="HELICASE_ATP_BIND_1"/>
    <property type="match status" value="1"/>
</dbReference>
<dbReference type="SMART" id="SM00487">
    <property type="entry name" value="DEXDc"/>
    <property type="match status" value="1"/>
</dbReference>
<dbReference type="AlphaFoldDB" id="A0A1I3D3E9"/>